<sequence>MLLTLEEPVEEYGPWEWAAAFGQATGRFGADAFTLQEDGKLRCPVGANLWLSEVRQENAFTQRAVYLAYQTDCQCCSLREQCLAKGAKGNRARRVSAVRRLLPPPTSVVCEQKPVLLGPIRWVDVAGRALRRTWTIHWRRQHAEIIALVECPEKVFPPPRPPREVRSHYRWRWPDRLACNAWWGPPQLRVTVAGVPAFLAIK</sequence>
<comment type="caution">
    <text evidence="1">The sequence shown here is derived from an EMBL/GenBank/DDBJ whole genome shotgun (WGS) entry which is preliminary data.</text>
</comment>
<evidence type="ECO:0000313" key="2">
    <source>
        <dbReference type="Proteomes" id="UP000654345"/>
    </source>
</evidence>
<dbReference type="RefSeq" id="WP_201374032.1">
    <property type="nucleotide sequence ID" value="NZ_BNJG01000002.1"/>
</dbReference>
<gene>
    <name evidence="1" type="ORF">KSB_61720</name>
</gene>
<dbReference type="EMBL" id="BNJG01000002">
    <property type="protein sequence ID" value="GHO57697.1"/>
    <property type="molecule type" value="Genomic_DNA"/>
</dbReference>
<proteinExistence type="predicted"/>
<organism evidence="1 2">
    <name type="scientific">Ktedonobacter robiniae</name>
    <dbReference type="NCBI Taxonomy" id="2778365"/>
    <lineage>
        <taxon>Bacteria</taxon>
        <taxon>Bacillati</taxon>
        <taxon>Chloroflexota</taxon>
        <taxon>Ktedonobacteria</taxon>
        <taxon>Ktedonobacterales</taxon>
        <taxon>Ktedonobacteraceae</taxon>
        <taxon>Ktedonobacter</taxon>
    </lineage>
</organism>
<accession>A0ABQ3UYF6</accession>
<protein>
    <recommendedName>
        <fullName evidence="3">Transposase DDE domain-containing protein</fullName>
    </recommendedName>
</protein>
<dbReference type="Proteomes" id="UP000654345">
    <property type="component" value="Unassembled WGS sequence"/>
</dbReference>
<name>A0ABQ3UYF6_9CHLR</name>
<evidence type="ECO:0000313" key="1">
    <source>
        <dbReference type="EMBL" id="GHO57697.1"/>
    </source>
</evidence>
<keyword evidence="2" id="KW-1185">Reference proteome</keyword>
<reference evidence="1 2" key="1">
    <citation type="journal article" date="2021" name="Int. J. Syst. Evol. Microbiol.">
        <title>Reticulibacter mediterranei gen. nov., sp. nov., within the new family Reticulibacteraceae fam. nov., and Ktedonospora formicarum gen. nov., sp. nov., Ktedonobacter robiniae sp. nov., Dictyobacter formicarum sp. nov. and Dictyobacter arantiisoli sp. nov., belonging to the class Ktedonobacteria.</title>
        <authorList>
            <person name="Yabe S."/>
            <person name="Zheng Y."/>
            <person name="Wang C.M."/>
            <person name="Sakai Y."/>
            <person name="Abe K."/>
            <person name="Yokota A."/>
            <person name="Donadio S."/>
            <person name="Cavaletti L."/>
            <person name="Monciardini P."/>
        </authorList>
    </citation>
    <scope>NUCLEOTIDE SEQUENCE [LARGE SCALE GENOMIC DNA]</scope>
    <source>
        <strain evidence="1 2">SOSP1-30</strain>
    </source>
</reference>
<evidence type="ECO:0008006" key="3">
    <source>
        <dbReference type="Google" id="ProtNLM"/>
    </source>
</evidence>